<dbReference type="Pfam" id="PF00226">
    <property type="entry name" value="DnaJ"/>
    <property type="match status" value="1"/>
</dbReference>
<reference evidence="2" key="1">
    <citation type="submission" date="2018-01" db="EMBL/GenBank/DDBJ databases">
        <authorList>
            <person name="Mao J.F."/>
        </authorList>
    </citation>
    <scope>NUCLEOTIDE SEQUENCE</scope>
    <source>
        <strain evidence="2">Huo1</strain>
        <tissue evidence="2">Leaf</tissue>
    </source>
</reference>
<feature type="domain" description="J" evidence="1">
    <location>
        <begin position="9"/>
        <end position="75"/>
    </location>
</feature>
<dbReference type="Pfam" id="PF14308">
    <property type="entry name" value="DnaJ-X"/>
    <property type="match status" value="1"/>
</dbReference>
<proteinExistence type="predicted"/>
<accession>A0A8X8XEN2</accession>
<evidence type="ECO:0000313" key="2">
    <source>
        <dbReference type="EMBL" id="KAG6410810.1"/>
    </source>
</evidence>
<keyword evidence="3" id="KW-1185">Reference proteome</keyword>
<dbReference type="CDD" id="cd06257">
    <property type="entry name" value="DnaJ"/>
    <property type="match status" value="1"/>
</dbReference>
<name>A0A8X8XEN2_SALSN</name>
<dbReference type="EMBL" id="PNBA02000010">
    <property type="protein sequence ID" value="KAG6410810.1"/>
    <property type="molecule type" value="Genomic_DNA"/>
</dbReference>
<evidence type="ECO:0000259" key="1">
    <source>
        <dbReference type="PROSITE" id="PS50076"/>
    </source>
</evidence>
<comment type="caution">
    <text evidence="2">The sequence shown here is derived from an EMBL/GenBank/DDBJ whole genome shotgun (WGS) entry which is preliminary data.</text>
</comment>
<dbReference type="InterPro" id="IPR026894">
    <property type="entry name" value="DnaJ_X"/>
</dbReference>
<dbReference type="AlphaFoldDB" id="A0A8X8XEN2"/>
<reference evidence="2" key="2">
    <citation type="submission" date="2020-08" db="EMBL/GenBank/DDBJ databases">
        <title>Plant Genome Project.</title>
        <authorList>
            <person name="Zhang R.-G."/>
        </authorList>
    </citation>
    <scope>NUCLEOTIDE SEQUENCE</scope>
    <source>
        <strain evidence="2">Huo1</strain>
        <tissue evidence="2">Leaf</tissue>
    </source>
</reference>
<dbReference type="InterPro" id="IPR036869">
    <property type="entry name" value="J_dom_sf"/>
</dbReference>
<dbReference type="Proteomes" id="UP000298416">
    <property type="component" value="Unassembled WGS sequence"/>
</dbReference>
<sequence length="661" mass="74471">MENMAEDKEYYEKLGVGVDASDEDISKAYYQKARNVHPDKDHGDPEAAAKDFNALGEAYQILSNPVQREAYDRCGKDGVMKDSMVEPTVLFGMMFGNEMFENHVGQLRLLSLTPAEFDPDEPPEVQKPKLEKIMKTMQEEREEKLVKLLIDRLEPYIKGERDAFVETAKLESKRLCQAAFGKVLLHTIGYIYRRQAARQIGKGKRYMKVPFLAEWVRDKQHTRNTQSAAAQGANTHQLQVSHFCSFLYYMMSSSSRSPLFASAAIAYIHLREEWKKCNEEQVKNEKKLKTAENIKDAIFVSFWQMNVVDIETTLSHVSQAVLRDNSASKDVLRKRARALKTLGGSAFLCCSWVGPSLLDVASGPAACGAGVVATANPASPVVAVAAIAKHRVDQQPKEKLPLFSALREKKQKKFVDEELKKNIMSYKKISLLFLIISAALFSTSFAGRVRKSVLSNIVSTSYEDLESWEAVRHDEETTYGYTLLSELLRLMMAMPSDFRTRNHPRHLPCLDIVSSLTYLPSFFLGGGWSALCFPSRANLTLPPAAPFPAAILALLPDVINNFLSPKTLLGYSNLLLREYSPPFLRSSYRSSPAFIPTNHRLILPPEFLMGFDDGYFEGFIPTMAFTVAVWRCHLSPPRRADAGWLLRLFLCDSLLDSRIDD</sequence>
<dbReference type="PROSITE" id="PS00636">
    <property type="entry name" value="DNAJ_1"/>
    <property type="match status" value="1"/>
</dbReference>
<protein>
    <recommendedName>
        <fullName evidence="1">J domain-containing protein</fullName>
    </recommendedName>
</protein>
<dbReference type="SUPFAM" id="SSF46565">
    <property type="entry name" value="Chaperone J-domain"/>
    <property type="match status" value="1"/>
</dbReference>
<dbReference type="Gene3D" id="1.10.287.110">
    <property type="entry name" value="DnaJ domain"/>
    <property type="match status" value="1"/>
</dbReference>
<organism evidence="2">
    <name type="scientific">Salvia splendens</name>
    <name type="common">Scarlet sage</name>
    <dbReference type="NCBI Taxonomy" id="180675"/>
    <lineage>
        <taxon>Eukaryota</taxon>
        <taxon>Viridiplantae</taxon>
        <taxon>Streptophyta</taxon>
        <taxon>Embryophyta</taxon>
        <taxon>Tracheophyta</taxon>
        <taxon>Spermatophyta</taxon>
        <taxon>Magnoliopsida</taxon>
        <taxon>eudicotyledons</taxon>
        <taxon>Gunneridae</taxon>
        <taxon>Pentapetalae</taxon>
        <taxon>asterids</taxon>
        <taxon>lamiids</taxon>
        <taxon>Lamiales</taxon>
        <taxon>Lamiaceae</taxon>
        <taxon>Nepetoideae</taxon>
        <taxon>Mentheae</taxon>
        <taxon>Salviinae</taxon>
        <taxon>Salvia</taxon>
        <taxon>Salvia subgen. Calosphace</taxon>
        <taxon>core Calosphace</taxon>
    </lineage>
</organism>
<dbReference type="PANTHER" id="PTHR44094:SF8">
    <property type="entry name" value="DNAJ HEAT SHOCK N-TERMINAL DOMAIN-CONTAINING PROTEIN-RELATED"/>
    <property type="match status" value="1"/>
</dbReference>
<dbReference type="PANTHER" id="PTHR44094">
    <property type="entry name" value="DNAJ HEAT SHOCK N-TERMINAL DOMAIN-CONTAINING PROTEIN"/>
    <property type="match status" value="1"/>
</dbReference>
<dbReference type="InterPro" id="IPR052423">
    <property type="entry name" value="EMIR"/>
</dbReference>
<evidence type="ECO:0000313" key="3">
    <source>
        <dbReference type="Proteomes" id="UP000298416"/>
    </source>
</evidence>
<dbReference type="InterPro" id="IPR001623">
    <property type="entry name" value="DnaJ_domain"/>
</dbReference>
<dbReference type="PROSITE" id="PS50076">
    <property type="entry name" value="DNAJ_2"/>
    <property type="match status" value="1"/>
</dbReference>
<gene>
    <name evidence="2" type="ORF">SASPL_128879</name>
</gene>
<dbReference type="InterPro" id="IPR018253">
    <property type="entry name" value="DnaJ_domain_CS"/>
</dbReference>
<dbReference type="PRINTS" id="PR00625">
    <property type="entry name" value="JDOMAIN"/>
</dbReference>
<dbReference type="SMART" id="SM00271">
    <property type="entry name" value="DnaJ"/>
    <property type="match status" value="1"/>
</dbReference>